<dbReference type="InterPro" id="IPR023372">
    <property type="entry name" value="Rest_endonuc_II_EcoRII_N"/>
</dbReference>
<dbReference type="OrthoDB" id="9797574at2"/>
<dbReference type="InterPro" id="IPR011335">
    <property type="entry name" value="Restrct_endonuc-II-like"/>
</dbReference>
<sequence>MSELLFKAINSVKDSEIAFCKFLSANDTGSTGAHQAGIYIPKNSFSILFDEEGKKGERKENYIDIEWQDDFITKSRFVYYGVGTRNEYRITRFGRGFPFLKDEYLGALFILCKKNKEEYSAYVLETEEEYEGFFSALGMTSVETNKIIESGFNDYELRNRLFNDYLRKIDGNFPVTIDVADKAREFYYAINGHNIRRISEQPDNEIIKWLDIEYELFKSIELYVYSDILKTPFDSVESFIQVANSVLNRRKSRAGKSLEHHLKKVFEYNRLKFTAQAKIEGRKRPDFIFPGEQEYVNAMTNIEIDNLTFLGVKTTCKDRWRQILNEADKIEEKHLFTLQQGISKSQLKEMTDYKVTLVVPKVYHNAYPKEYRNDLLDLKTFIRLVKEKQM</sequence>
<dbReference type="InterPro" id="IPR015109">
    <property type="entry name" value="Restrct_endonuc_II_EcoRII_C"/>
</dbReference>
<dbReference type="SUPFAM" id="SSF52980">
    <property type="entry name" value="Restriction endonuclease-like"/>
    <property type="match status" value="1"/>
</dbReference>
<feature type="domain" description="Restriction endonuclease type II EcoRII N-terminal" evidence="2">
    <location>
        <begin position="15"/>
        <end position="125"/>
    </location>
</feature>
<dbReference type="AlphaFoldDB" id="A0A1M6I8S8"/>
<reference evidence="3 4" key="1">
    <citation type="submission" date="2016-11" db="EMBL/GenBank/DDBJ databases">
        <authorList>
            <person name="Jaros S."/>
            <person name="Januszkiewicz K."/>
            <person name="Wedrychowicz H."/>
        </authorList>
    </citation>
    <scope>NUCLEOTIDE SEQUENCE [LARGE SCALE GENOMIC DNA]</scope>
    <source>
        <strain evidence="3 4">DSM 17477</strain>
    </source>
</reference>
<evidence type="ECO:0000313" key="4">
    <source>
        <dbReference type="Proteomes" id="UP000184052"/>
    </source>
</evidence>
<dbReference type="GO" id="GO:0003677">
    <property type="term" value="F:DNA binding"/>
    <property type="evidence" value="ECO:0007669"/>
    <property type="project" value="InterPro"/>
</dbReference>
<feature type="domain" description="Restriction endonuclease type II EcoRII C-terminal" evidence="1">
    <location>
        <begin position="217"/>
        <end position="382"/>
    </location>
</feature>
<evidence type="ECO:0000259" key="1">
    <source>
        <dbReference type="Pfam" id="PF09019"/>
    </source>
</evidence>
<evidence type="ECO:0000259" key="2">
    <source>
        <dbReference type="Pfam" id="PF09217"/>
    </source>
</evidence>
<dbReference type="GO" id="GO:0009036">
    <property type="term" value="F:type II site-specific deoxyribonuclease activity"/>
    <property type="evidence" value="ECO:0007669"/>
    <property type="project" value="InterPro"/>
</dbReference>
<proteinExistence type="predicted"/>
<gene>
    <name evidence="3" type="ORF">SAMN02745751_02233</name>
</gene>
<dbReference type="EMBL" id="FQZL01000016">
    <property type="protein sequence ID" value="SHJ30827.1"/>
    <property type="molecule type" value="Genomic_DNA"/>
</dbReference>
<evidence type="ECO:0000313" key="3">
    <source>
        <dbReference type="EMBL" id="SHJ30827.1"/>
    </source>
</evidence>
<dbReference type="InterPro" id="IPR015300">
    <property type="entry name" value="DNA-bd_pseudobarrel_sf"/>
</dbReference>
<dbReference type="Pfam" id="PF09019">
    <property type="entry name" value="EcoRII-C"/>
    <property type="match status" value="1"/>
</dbReference>
<dbReference type="STRING" id="1121476.SAMN02745751_02233"/>
<dbReference type="Gene3D" id="3.40.91.80">
    <property type="match status" value="1"/>
</dbReference>
<dbReference type="RefSeq" id="WP_073049663.1">
    <property type="nucleotide sequence ID" value="NZ_FQZL01000016.1"/>
</dbReference>
<protein>
    <submittedName>
        <fullName evidence="3">Restriction endonuclease EcoRII, N-terminal</fullName>
    </submittedName>
</protein>
<dbReference type="Proteomes" id="UP000184052">
    <property type="component" value="Unassembled WGS sequence"/>
</dbReference>
<organism evidence="3 4">
    <name type="scientific">Dethiosulfatibacter aminovorans DSM 17477</name>
    <dbReference type="NCBI Taxonomy" id="1121476"/>
    <lineage>
        <taxon>Bacteria</taxon>
        <taxon>Bacillati</taxon>
        <taxon>Bacillota</taxon>
        <taxon>Tissierellia</taxon>
        <taxon>Dethiosulfatibacter</taxon>
    </lineage>
</organism>
<dbReference type="Gene3D" id="2.40.330.10">
    <property type="entry name" value="DNA-binding pseudobarrel domain"/>
    <property type="match status" value="1"/>
</dbReference>
<keyword evidence="3" id="KW-0540">Nuclease</keyword>
<accession>A0A1M6I8S8</accession>
<keyword evidence="4" id="KW-1185">Reference proteome</keyword>
<dbReference type="GO" id="GO:0009307">
    <property type="term" value="P:DNA restriction-modification system"/>
    <property type="evidence" value="ECO:0007669"/>
    <property type="project" value="InterPro"/>
</dbReference>
<dbReference type="SUPFAM" id="SSF101936">
    <property type="entry name" value="DNA-binding pseudobarrel domain"/>
    <property type="match status" value="1"/>
</dbReference>
<keyword evidence="3" id="KW-0378">Hydrolase</keyword>
<dbReference type="Pfam" id="PF09217">
    <property type="entry name" value="EcoRII-N"/>
    <property type="match status" value="1"/>
</dbReference>
<keyword evidence="3" id="KW-0255">Endonuclease</keyword>
<name>A0A1M6I8S8_9FIRM</name>
<dbReference type="InterPro" id="IPR038365">
    <property type="entry name" value="EcoRII_C_sf"/>
</dbReference>